<dbReference type="PANTHER" id="PTHR11534">
    <property type="entry name" value="MYOGENIC FACTOR"/>
    <property type="match status" value="1"/>
</dbReference>
<dbReference type="WBParaSite" id="TCNE_0000609501-mRNA-1">
    <property type="protein sequence ID" value="TCNE_0000609501-mRNA-1"/>
    <property type="gene ID" value="TCNE_0000609501"/>
</dbReference>
<dbReference type="SUPFAM" id="SSF47459">
    <property type="entry name" value="HLH, helix-loop-helix DNA-binding domain"/>
    <property type="match status" value="1"/>
</dbReference>
<dbReference type="GO" id="GO:0000981">
    <property type="term" value="F:DNA-binding transcription factor activity, RNA polymerase II-specific"/>
    <property type="evidence" value="ECO:0007669"/>
    <property type="project" value="TreeGrafter"/>
</dbReference>
<accession>A0A183UC75</accession>
<feature type="region of interest" description="Disordered" evidence="5">
    <location>
        <begin position="306"/>
        <end position="325"/>
    </location>
</feature>
<dbReference type="CDD" id="cd19699">
    <property type="entry name" value="bHLH_TS_dMYOD_like"/>
    <property type="match status" value="1"/>
</dbReference>
<dbReference type="PANTHER" id="PTHR11534:SF9">
    <property type="entry name" value="MYOGENIC-DETERMINATION PROTEIN"/>
    <property type="match status" value="1"/>
</dbReference>
<dbReference type="AlphaFoldDB" id="A0A183UC75"/>
<organism evidence="8 9">
    <name type="scientific">Toxocara canis</name>
    <name type="common">Canine roundworm</name>
    <dbReference type="NCBI Taxonomy" id="6265"/>
    <lineage>
        <taxon>Eukaryota</taxon>
        <taxon>Metazoa</taxon>
        <taxon>Ecdysozoa</taxon>
        <taxon>Nematoda</taxon>
        <taxon>Chromadorea</taxon>
        <taxon>Rhabditida</taxon>
        <taxon>Spirurina</taxon>
        <taxon>Ascaridomorpha</taxon>
        <taxon>Ascaridoidea</taxon>
        <taxon>Toxocaridae</taxon>
        <taxon>Toxocara</taxon>
    </lineage>
</organism>
<proteinExistence type="predicted"/>
<evidence type="ECO:0000313" key="7">
    <source>
        <dbReference type="EMBL" id="VDM37381.1"/>
    </source>
</evidence>
<sequence length="325" mass="35616">MNPDGCQYDPLYGYTQPQARLTAAPDITTLTPFAPQPAPLGDYSSTHALSTYDPYRYPSYYPSYGPATGSAASFYSADLSSFSVPRSNTDFSKSARTDLNLLKDAEIKQERDLKDQPVELITAPGGSSSELGETHTELIQPSTDGNAQSVVPQTTEVVTAPRRLDRRKAATMRERRRLRKVNEAFEVVKQRTCPNPNQRLPKVEILRSAIEYITKLETMLQSQGKMTKIMAANQGIHIAEGDSQEYVNVHGSSSNGSAYYDGKIGAYQEETEEFSGANPTESPHESGRTSGKKSSLDRLSRIVDSIAAEEQDEEVAPCDSDASVV</sequence>
<feature type="region of interest" description="Disordered" evidence="5">
    <location>
        <begin position="272"/>
        <end position="297"/>
    </location>
</feature>
<feature type="compositionally biased region" description="Acidic residues" evidence="5">
    <location>
        <begin position="307"/>
        <end position="316"/>
    </location>
</feature>
<reference evidence="9" key="1">
    <citation type="submission" date="2016-06" db="UniProtKB">
        <authorList>
            <consortium name="WormBaseParasite"/>
        </authorList>
    </citation>
    <scope>IDENTIFICATION</scope>
</reference>
<dbReference type="SMART" id="SM00353">
    <property type="entry name" value="HLH"/>
    <property type="match status" value="1"/>
</dbReference>
<evidence type="ECO:0000256" key="1">
    <source>
        <dbReference type="ARBA" id="ARBA00004123"/>
    </source>
</evidence>
<dbReference type="InterPro" id="IPR039704">
    <property type="entry name" value="Myogenic_factor"/>
</dbReference>
<dbReference type="EMBL" id="UYWY01019437">
    <property type="protein sequence ID" value="VDM37381.1"/>
    <property type="molecule type" value="Genomic_DNA"/>
</dbReference>
<dbReference type="GO" id="GO:0000978">
    <property type="term" value="F:RNA polymerase II cis-regulatory region sequence-specific DNA binding"/>
    <property type="evidence" value="ECO:0007669"/>
    <property type="project" value="TreeGrafter"/>
</dbReference>
<name>A0A183UC75_TOXCA</name>
<dbReference type="GO" id="GO:0045663">
    <property type="term" value="P:positive regulation of myoblast differentiation"/>
    <property type="evidence" value="ECO:0007669"/>
    <property type="project" value="TreeGrafter"/>
</dbReference>
<reference evidence="7 8" key="2">
    <citation type="submission" date="2018-11" db="EMBL/GenBank/DDBJ databases">
        <authorList>
            <consortium name="Pathogen Informatics"/>
        </authorList>
    </citation>
    <scope>NUCLEOTIDE SEQUENCE [LARGE SCALE GENOMIC DNA]</scope>
</reference>
<evidence type="ECO:0000313" key="8">
    <source>
        <dbReference type="Proteomes" id="UP000050794"/>
    </source>
</evidence>
<dbReference type="Pfam" id="PF00010">
    <property type="entry name" value="HLH"/>
    <property type="match status" value="1"/>
</dbReference>
<comment type="subcellular location">
    <subcellularLocation>
        <location evidence="1">Nucleus</location>
    </subcellularLocation>
</comment>
<feature type="domain" description="BHLH" evidence="6">
    <location>
        <begin position="165"/>
        <end position="216"/>
    </location>
</feature>
<dbReference type="GO" id="GO:0005634">
    <property type="term" value="C:nucleus"/>
    <property type="evidence" value="ECO:0007669"/>
    <property type="project" value="UniProtKB-SubCell"/>
</dbReference>
<keyword evidence="8" id="KW-1185">Reference proteome</keyword>
<dbReference type="GO" id="GO:0046983">
    <property type="term" value="F:protein dimerization activity"/>
    <property type="evidence" value="ECO:0007669"/>
    <property type="project" value="InterPro"/>
</dbReference>
<keyword evidence="2" id="KW-0238">DNA-binding</keyword>
<evidence type="ECO:0000256" key="3">
    <source>
        <dbReference type="ARBA" id="ARBA00023242"/>
    </source>
</evidence>
<dbReference type="GO" id="GO:0007517">
    <property type="term" value="P:muscle organ development"/>
    <property type="evidence" value="ECO:0007669"/>
    <property type="project" value="InterPro"/>
</dbReference>
<dbReference type="Gene3D" id="4.10.280.10">
    <property type="entry name" value="Helix-loop-helix DNA-binding domain"/>
    <property type="match status" value="1"/>
</dbReference>
<evidence type="ECO:0000259" key="6">
    <source>
        <dbReference type="PROSITE" id="PS50888"/>
    </source>
</evidence>
<protein>
    <recommendedName>
        <fullName evidence="4">Myoblast determination protein 1 homolog</fullName>
    </recommendedName>
</protein>
<dbReference type="Proteomes" id="UP000050794">
    <property type="component" value="Unassembled WGS sequence"/>
</dbReference>
<keyword evidence="3" id="KW-0539">Nucleus</keyword>
<dbReference type="FunFam" id="4.10.280.10:FF:000005">
    <property type="entry name" value="Myogenic factor"/>
    <property type="match status" value="1"/>
</dbReference>
<evidence type="ECO:0000256" key="5">
    <source>
        <dbReference type="SAM" id="MobiDB-lite"/>
    </source>
</evidence>
<dbReference type="InterPro" id="IPR036638">
    <property type="entry name" value="HLH_DNA-bd_sf"/>
</dbReference>
<dbReference type="InterPro" id="IPR011598">
    <property type="entry name" value="bHLH_dom"/>
</dbReference>
<gene>
    <name evidence="7" type="ORF">TCNE_LOCUS6095</name>
</gene>
<dbReference type="PROSITE" id="PS50888">
    <property type="entry name" value="BHLH"/>
    <property type="match status" value="1"/>
</dbReference>
<evidence type="ECO:0000313" key="9">
    <source>
        <dbReference type="WBParaSite" id="TCNE_0000609501-mRNA-1"/>
    </source>
</evidence>
<evidence type="ECO:0000256" key="2">
    <source>
        <dbReference type="ARBA" id="ARBA00023125"/>
    </source>
</evidence>
<evidence type="ECO:0000256" key="4">
    <source>
        <dbReference type="ARBA" id="ARBA00070761"/>
    </source>
</evidence>